<keyword evidence="1" id="KW-0808">Transferase</keyword>
<dbReference type="AlphaFoldDB" id="A0A7J5D971"/>
<proteinExistence type="predicted"/>
<keyword evidence="1" id="KW-0418">Kinase</keyword>
<organism evidence="3 4">
    <name type="scientific">Streptomyces triticiradicis</name>
    <dbReference type="NCBI Taxonomy" id="2651189"/>
    <lineage>
        <taxon>Bacteria</taxon>
        <taxon>Bacillati</taxon>
        <taxon>Actinomycetota</taxon>
        <taxon>Actinomycetes</taxon>
        <taxon>Kitasatosporales</taxon>
        <taxon>Streptomycetaceae</taxon>
        <taxon>Streptomyces</taxon>
    </lineage>
</organism>
<dbReference type="Gene3D" id="3.30.565.10">
    <property type="entry name" value="Histidine kinase-like ATPase, C-terminal domain"/>
    <property type="match status" value="1"/>
</dbReference>
<dbReference type="Pfam" id="PF13581">
    <property type="entry name" value="HATPase_c_2"/>
    <property type="match status" value="1"/>
</dbReference>
<protein>
    <submittedName>
        <fullName evidence="3">ATP-binding protein</fullName>
    </submittedName>
</protein>
<dbReference type="InterPro" id="IPR050267">
    <property type="entry name" value="Anti-sigma-factor_SerPK"/>
</dbReference>
<keyword evidence="1" id="KW-0723">Serine/threonine-protein kinase</keyword>
<reference evidence="3 4" key="1">
    <citation type="submission" date="2019-09" db="EMBL/GenBank/DDBJ databases">
        <title>Isolation and identification of active actinomycetes.</title>
        <authorList>
            <person name="Yu Z."/>
            <person name="Han C."/>
            <person name="Yu B."/>
        </authorList>
    </citation>
    <scope>NUCLEOTIDE SEQUENCE [LARGE SCALE GENOMIC DNA]</scope>
    <source>
        <strain evidence="3 4">NEAU-H2</strain>
    </source>
</reference>
<feature type="domain" description="Histidine kinase/HSP90-like ATPase" evidence="2">
    <location>
        <begin position="26"/>
        <end position="127"/>
    </location>
</feature>
<dbReference type="PANTHER" id="PTHR35526:SF3">
    <property type="entry name" value="ANTI-SIGMA-F FACTOR RSBW"/>
    <property type="match status" value="1"/>
</dbReference>
<dbReference type="CDD" id="cd16936">
    <property type="entry name" value="HATPase_RsbW-like"/>
    <property type="match status" value="1"/>
</dbReference>
<name>A0A7J5D971_9ACTN</name>
<keyword evidence="3" id="KW-0547">Nucleotide-binding</keyword>
<dbReference type="GO" id="GO:0005524">
    <property type="term" value="F:ATP binding"/>
    <property type="evidence" value="ECO:0007669"/>
    <property type="project" value="UniProtKB-KW"/>
</dbReference>
<dbReference type="InterPro" id="IPR036890">
    <property type="entry name" value="HATPase_C_sf"/>
</dbReference>
<comment type="caution">
    <text evidence="3">The sequence shown here is derived from an EMBL/GenBank/DDBJ whole genome shotgun (WGS) entry which is preliminary data.</text>
</comment>
<dbReference type="EMBL" id="WBKG01000028">
    <property type="protein sequence ID" value="KAB1984245.1"/>
    <property type="molecule type" value="Genomic_DNA"/>
</dbReference>
<evidence type="ECO:0000313" key="3">
    <source>
        <dbReference type="EMBL" id="KAB1984245.1"/>
    </source>
</evidence>
<dbReference type="PANTHER" id="PTHR35526">
    <property type="entry name" value="ANTI-SIGMA-F FACTOR RSBW-RELATED"/>
    <property type="match status" value="1"/>
</dbReference>
<dbReference type="SUPFAM" id="SSF55874">
    <property type="entry name" value="ATPase domain of HSP90 chaperone/DNA topoisomerase II/histidine kinase"/>
    <property type="match status" value="1"/>
</dbReference>
<evidence type="ECO:0000313" key="4">
    <source>
        <dbReference type="Proteomes" id="UP000442990"/>
    </source>
</evidence>
<gene>
    <name evidence="3" type="ORF">F8144_28905</name>
</gene>
<keyword evidence="3" id="KW-0067">ATP-binding</keyword>
<dbReference type="Proteomes" id="UP000442990">
    <property type="component" value="Unassembled WGS sequence"/>
</dbReference>
<sequence length="143" mass="15493">MHVMDHWDFDLTTDSGKALEPGMSCVRQILDAIPPAGDGHDSWRDDVLLVACELLANAHLHTPGATRLDIDIDGDRLTVAVTDQATARPAPQPWRLDTLHGRGMHIIDCLATNWGVTPAPGGKTVWAALPLDTTPQLPDRATH</sequence>
<keyword evidence="4" id="KW-1185">Reference proteome</keyword>
<evidence type="ECO:0000259" key="2">
    <source>
        <dbReference type="Pfam" id="PF13581"/>
    </source>
</evidence>
<dbReference type="InterPro" id="IPR003594">
    <property type="entry name" value="HATPase_dom"/>
</dbReference>
<accession>A0A7J5D971</accession>
<evidence type="ECO:0000256" key="1">
    <source>
        <dbReference type="ARBA" id="ARBA00022527"/>
    </source>
</evidence>
<dbReference type="GO" id="GO:0004674">
    <property type="term" value="F:protein serine/threonine kinase activity"/>
    <property type="evidence" value="ECO:0007669"/>
    <property type="project" value="UniProtKB-KW"/>
</dbReference>